<gene>
    <name evidence="3" type="ORF">COY16_01465</name>
</gene>
<evidence type="ECO:0000313" key="4">
    <source>
        <dbReference type="Proteomes" id="UP000228503"/>
    </source>
</evidence>
<evidence type="ECO:0000259" key="2">
    <source>
        <dbReference type="Pfam" id="PF01368"/>
    </source>
</evidence>
<feature type="domain" description="DDH" evidence="2">
    <location>
        <begin position="30"/>
        <end position="219"/>
    </location>
</feature>
<dbReference type="InterPro" id="IPR051319">
    <property type="entry name" value="Oligoribo/pAp-PDE_c-di-AMP_PDE"/>
</dbReference>
<feature type="compositionally biased region" description="Polar residues" evidence="1">
    <location>
        <begin position="345"/>
        <end position="373"/>
    </location>
</feature>
<dbReference type="InterPro" id="IPR001667">
    <property type="entry name" value="DDH_dom"/>
</dbReference>
<dbReference type="Proteomes" id="UP000228503">
    <property type="component" value="Unassembled WGS sequence"/>
</dbReference>
<evidence type="ECO:0000313" key="3">
    <source>
        <dbReference type="EMBL" id="PIZ63650.1"/>
    </source>
</evidence>
<protein>
    <recommendedName>
        <fullName evidence="2">DDH domain-containing protein</fullName>
    </recommendedName>
</protein>
<dbReference type="EMBL" id="PFOB01000017">
    <property type="protein sequence ID" value="PIZ63650.1"/>
    <property type="molecule type" value="Genomic_DNA"/>
</dbReference>
<dbReference type="AlphaFoldDB" id="A0A2M7U0Q5"/>
<feature type="compositionally biased region" description="Polar residues" evidence="1">
    <location>
        <begin position="311"/>
        <end position="326"/>
    </location>
</feature>
<dbReference type="Gene3D" id="3.90.1640.10">
    <property type="entry name" value="inorganic pyrophosphatase (n-terminal core)"/>
    <property type="match status" value="1"/>
</dbReference>
<reference evidence="4" key="1">
    <citation type="submission" date="2017-09" db="EMBL/GenBank/DDBJ databases">
        <title>Depth-based differentiation of microbial function through sediment-hosted aquifers and enrichment of novel symbionts in the deep terrestrial subsurface.</title>
        <authorList>
            <person name="Probst A.J."/>
            <person name="Ladd B."/>
            <person name="Jarett J.K."/>
            <person name="Geller-Mcgrath D.E."/>
            <person name="Sieber C.M.K."/>
            <person name="Emerson J.B."/>
            <person name="Anantharaman K."/>
            <person name="Thomas B.C."/>
            <person name="Malmstrom R."/>
            <person name="Stieglmeier M."/>
            <person name="Klingl A."/>
            <person name="Woyke T."/>
            <person name="Ryan C.M."/>
            <person name="Banfield J.F."/>
        </authorList>
    </citation>
    <scope>NUCLEOTIDE SEQUENCE [LARGE SCALE GENOMIC DNA]</scope>
</reference>
<feature type="region of interest" description="Disordered" evidence="1">
    <location>
        <begin position="254"/>
        <end position="389"/>
    </location>
</feature>
<dbReference type="PANTHER" id="PTHR47618">
    <property type="entry name" value="BIFUNCTIONAL OLIGORIBONUCLEASE AND PAP PHOSPHATASE NRNA"/>
    <property type="match status" value="1"/>
</dbReference>
<evidence type="ECO:0000256" key="1">
    <source>
        <dbReference type="SAM" id="MobiDB-lite"/>
    </source>
</evidence>
<sequence>MMPQGNQPEDIGKVIQQIKEFVTKHGSGIVVIPAKPTPDAIAAGISLYLALTKLGKNISLVASSAVQSDMIGSDKIKTELQSGGDNLVVSFPYQEGAIDKVDYNIQGEQFNLVIVPREGHSKLKPDDVQFSYTGGKIDFIITVDAPNLNALGDIYNKNQRQFEGTTIINIDRHLINNSFGMINLISKSSSSTSELVFKLIQGLNVEIDKDIATNLHSGIMIATNNFTAYSVNADTFEAVASLLRAGAVKKPIPFQGGNQFGRPQGGPMGSFGQRMPAFGGNQFGSSMNQPINTPQMPVQQQQSFGQPNQQASGEQSVQQNTQLNTDQPPIVNQQQPQPQTKQQQSFENQSKNISEVESAPSSPEGQKISNDTPESFLKPKIFSGSGGLV</sequence>
<dbReference type="SUPFAM" id="SSF64182">
    <property type="entry name" value="DHH phosphoesterases"/>
    <property type="match status" value="1"/>
</dbReference>
<feature type="compositionally biased region" description="Low complexity" evidence="1">
    <location>
        <begin position="327"/>
        <end position="344"/>
    </location>
</feature>
<feature type="compositionally biased region" description="Polar residues" evidence="1">
    <location>
        <begin position="283"/>
        <end position="293"/>
    </location>
</feature>
<organism evidence="3 4">
    <name type="scientific">Candidatus Roizmanbacteria bacterium CG_4_10_14_0_2_um_filter_39_13</name>
    <dbReference type="NCBI Taxonomy" id="1974825"/>
    <lineage>
        <taxon>Bacteria</taxon>
        <taxon>Candidatus Roizmaniibacteriota</taxon>
    </lineage>
</organism>
<dbReference type="Pfam" id="PF01368">
    <property type="entry name" value="DHH"/>
    <property type="match status" value="1"/>
</dbReference>
<feature type="compositionally biased region" description="Low complexity" evidence="1">
    <location>
        <begin position="294"/>
        <end position="310"/>
    </location>
</feature>
<dbReference type="InterPro" id="IPR038763">
    <property type="entry name" value="DHH_sf"/>
</dbReference>
<proteinExistence type="predicted"/>
<name>A0A2M7U0Q5_9BACT</name>
<comment type="caution">
    <text evidence="3">The sequence shown here is derived from an EMBL/GenBank/DDBJ whole genome shotgun (WGS) entry which is preliminary data.</text>
</comment>
<accession>A0A2M7U0Q5</accession>
<dbReference type="PANTHER" id="PTHR47618:SF1">
    <property type="entry name" value="BIFUNCTIONAL OLIGORIBONUCLEASE AND PAP PHOSPHATASE NRNA"/>
    <property type="match status" value="1"/>
</dbReference>